<accession>A0A3A3FWB9</accession>
<name>A0A3A3FWB9_9BURK</name>
<protein>
    <submittedName>
        <fullName evidence="1">Uncharacterized protein</fullName>
    </submittedName>
</protein>
<evidence type="ECO:0000313" key="1">
    <source>
        <dbReference type="EMBL" id="RJF99624.1"/>
    </source>
</evidence>
<proteinExistence type="predicted"/>
<organism evidence="1 2">
    <name type="scientific">Noviherbaspirillum saxi</name>
    <dbReference type="NCBI Taxonomy" id="2320863"/>
    <lineage>
        <taxon>Bacteria</taxon>
        <taxon>Pseudomonadati</taxon>
        <taxon>Pseudomonadota</taxon>
        <taxon>Betaproteobacteria</taxon>
        <taxon>Burkholderiales</taxon>
        <taxon>Oxalobacteraceae</taxon>
        <taxon>Noviherbaspirillum</taxon>
    </lineage>
</organism>
<keyword evidence="2" id="KW-1185">Reference proteome</keyword>
<dbReference type="AlphaFoldDB" id="A0A3A3FWB9"/>
<dbReference type="Proteomes" id="UP000265955">
    <property type="component" value="Unassembled WGS sequence"/>
</dbReference>
<sequence length="82" mass="9623">MLFLMRKRCDAICFIHPIFFRPKNTLKSMDNPSVFTDKLAIFYSAQLFQGFKEIVMQIIHVGRSENAWQGEYEEAENPAFDT</sequence>
<gene>
    <name evidence="1" type="ORF">D3871_14675</name>
</gene>
<dbReference type="EMBL" id="QYUO01000001">
    <property type="protein sequence ID" value="RJF99624.1"/>
    <property type="molecule type" value="Genomic_DNA"/>
</dbReference>
<evidence type="ECO:0000313" key="2">
    <source>
        <dbReference type="Proteomes" id="UP000265955"/>
    </source>
</evidence>
<comment type="caution">
    <text evidence="1">The sequence shown here is derived from an EMBL/GenBank/DDBJ whole genome shotgun (WGS) entry which is preliminary data.</text>
</comment>
<reference evidence="2" key="1">
    <citation type="submission" date="2018-09" db="EMBL/GenBank/DDBJ databases">
        <authorList>
            <person name="Zhu H."/>
        </authorList>
    </citation>
    <scope>NUCLEOTIDE SEQUENCE [LARGE SCALE GENOMIC DNA]</scope>
    <source>
        <strain evidence="2">K1R23-30</strain>
    </source>
</reference>